<evidence type="ECO:0000313" key="1">
    <source>
        <dbReference type="EMBL" id="KAI3842219.1"/>
    </source>
</evidence>
<comment type="caution">
    <text evidence="1">The sequence shown here is derived from an EMBL/GenBank/DDBJ whole genome shotgun (WGS) entry which is preliminary data.</text>
</comment>
<dbReference type="EMBL" id="JAJJMB010017069">
    <property type="protein sequence ID" value="KAI3842219.1"/>
    <property type="molecule type" value="Genomic_DNA"/>
</dbReference>
<organism evidence="1 2">
    <name type="scientific">Papaver atlanticum</name>
    <dbReference type="NCBI Taxonomy" id="357466"/>
    <lineage>
        <taxon>Eukaryota</taxon>
        <taxon>Viridiplantae</taxon>
        <taxon>Streptophyta</taxon>
        <taxon>Embryophyta</taxon>
        <taxon>Tracheophyta</taxon>
        <taxon>Spermatophyta</taxon>
        <taxon>Magnoliopsida</taxon>
        <taxon>Ranunculales</taxon>
        <taxon>Papaveraceae</taxon>
        <taxon>Papaveroideae</taxon>
        <taxon>Papaver</taxon>
    </lineage>
</organism>
<name>A0AAD4X4M9_9MAGN</name>
<evidence type="ECO:0000313" key="2">
    <source>
        <dbReference type="Proteomes" id="UP001202328"/>
    </source>
</evidence>
<keyword evidence="2" id="KW-1185">Reference proteome</keyword>
<protein>
    <submittedName>
        <fullName evidence="1">Uncharacterized protein</fullName>
    </submittedName>
</protein>
<dbReference type="AlphaFoldDB" id="A0AAD4X4M9"/>
<dbReference type="Proteomes" id="UP001202328">
    <property type="component" value="Unassembled WGS sequence"/>
</dbReference>
<sequence>HFVKKGQHGQMTYRSKSEVVCYKTSAQQGYSLMLVQSVDNALVLTVPWLQRNTKDYGVSQNIIELEYLRQPGMFFYKYIPSKHPNLRP</sequence>
<accession>A0AAD4X4M9</accession>
<feature type="non-terminal residue" evidence="1">
    <location>
        <position position="88"/>
    </location>
</feature>
<reference evidence="1" key="1">
    <citation type="submission" date="2022-04" db="EMBL/GenBank/DDBJ databases">
        <title>A functionally conserved STORR gene fusion in Papaver species that diverged 16.8 million years ago.</title>
        <authorList>
            <person name="Catania T."/>
        </authorList>
    </citation>
    <scope>NUCLEOTIDE SEQUENCE</scope>
    <source>
        <strain evidence="1">S-188037</strain>
    </source>
</reference>
<proteinExistence type="predicted"/>
<feature type="non-terminal residue" evidence="1">
    <location>
        <position position="1"/>
    </location>
</feature>
<gene>
    <name evidence="1" type="ORF">MKW98_026009</name>
</gene>